<dbReference type="GO" id="GO:0016829">
    <property type="term" value="F:lyase activity"/>
    <property type="evidence" value="ECO:0007669"/>
    <property type="project" value="UniProtKB-KW"/>
</dbReference>
<feature type="domain" description="YbaK/aminoacyl-tRNA synthetase-associated" evidence="5">
    <location>
        <begin position="29"/>
        <end position="143"/>
    </location>
</feature>
<keyword evidence="3 4" id="KW-0456">Lyase</keyword>
<keyword evidence="2 4" id="KW-0648">Protein biosynthesis</keyword>
<sequence>MAQVTRATRALETAGVAFTVHAYAYDPAADSIGLAAAEALGVDPARVFKTLMVLADGKPACVLAPSDGEVALKRVAAALAAKAAAMMKPADAERISGYKVGGISPFGQTRRIPAVIDASAFDWDAIFLNGGQRGLQVHLSPGEAERVLGATRAAVSTRD</sequence>
<name>A0A7X1F4E7_9SPHN</name>
<protein>
    <recommendedName>
        <fullName evidence="4">Cys-tRNA(Pro)/Cys-tRNA(Cys) deacylase</fullName>
        <ecNumber evidence="4">4.2.-.-</ecNumber>
    </recommendedName>
</protein>
<reference evidence="6 7" key="1">
    <citation type="submission" date="2020-08" db="EMBL/GenBank/DDBJ databases">
        <title>The genome sequence of Novosphingobium flavum 4Y4.</title>
        <authorList>
            <person name="Liu Y."/>
        </authorList>
    </citation>
    <scope>NUCLEOTIDE SEQUENCE [LARGE SCALE GENOMIC DNA]</scope>
    <source>
        <strain evidence="6 7">4Y4</strain>
    </source>
</reference>
<evidence type="ECO:0000313" key="7">
    <source>
        <dbReference type="Proteomes" id="UP000520156"/>
    </source>
</evidence>
<accession>A0A7X1F4E7</accession>
<comment type="similarity">
    <text evidence="1 4">Belongs to the prolyl-tRNA editing family. YbaK/EbsC subfamily.</text>
</comment>
<evidence type="ECO:0000259" key="5">
    <source>
        <dbReference type="Pfam" id="PF04073"/>
    </source>
</evidence>
<dbReference type="RefSeq" id="WP_185681622.1">
    <property type="nucleotide sequence ID" value="NZ_JACLAU010000001.1"/>
</dbReference>
<evidence type="ECO:0000313" key="6">
    <source>
        <dbReference type="EMBL" id="MBC2650206.1"/>
    </source>
</evidence>
<dbReference type="PANTHER" id="PTHR30411">
    <property type="entry name" value="CYTOPLASMIC PROTEIN"/>
    <property type="match status" value="1"/>
</dbReference>
<dbReference type="PANTHER" id="PTHR30411:SF0">
    <property type="entry name" value="CYS-TRNA(PRO)_CYS-TRNA(CYS) DEACYLASE YBAK"/>
    <property type="match status" value="1"/>
</dbReference>
<dbReference type="AlphaFoldDB" id="A0A7X1F4E7"/>
<comment type="caution">
    <text evidence="6">The sequence shown here is derived from an EMBL/GenBank/DDBJ whole genome shotgun (WGS) entry which is preliminary data.</text>
</comment>
<gene>
    <name evidence="6" type="primary">ybaK</name>
    <name evidence="6" type="ORF">H7F49_00640</name>
</gene>
<dbReference type="Gene3D" id="3.90.960.10">
    <property type="entry name" value="YbaK/aminoacyl-tRNA synthetase-associated domain"/>
    <property type="match status" value="1"/>
</dbReference>
<dbReference type="EC" id="4.2.-.-" evidence="4"/>
<dbReference type="EMBL" id="JACLAU010000001">
    <property type="protein sequence ID" value="MBC2650206.1"/>
    <property type="molecule type" value="Genomic_DNA"/>
</dbReference>
<dbReference type="NCBIfam" id="TIGR00011">
    <property type="entry name" value="YbaK_EbsC"/>
    <property type="match status" value="1"/>
</dbReference>
<dbReference type="GO" id="GO:0006412">
    <property type="term" value="P:translation"/>
    <property type="evidence" value="ECO:0007669"/>
    <property type="project" value="UniProtKB-KW"/>
</dbReference>
<evidence type="ECO:0000256" key="2">
    <source>
        <dbReference type="ARBA" id="ARBA00022917"/>
    </source>
</evidence>
<evidence type="ECO:0000256" key="3">
    <source>
        <dbReference type="ARBA" id="ARBA00023239"/>
    </source>
</evidence>
<keyword evidence="7" id="KW-1185">Reference proteome</keyword>
<proteinExistence type="inferred from homology"/>
<dbReference type="Pfam" id="PF04073">
    <property type="entry name" value="tRNA_edit"/>
    <property type="match status" value="1"/>
</dbReference>
<dbReference type="SUPFAM" id="SSF55826">
    <property type="entry name" value="YbaK/ProRS associated domain"/>
    <property type="match status" value="1"/>
</dbReference>
<evidence type="ECO:0000256" key="1">
    <source>
        <dbReference type="ARBA" id="ARBA00009798"/>
    </source>
</evidence>
<dbReference type="Proteomes" id="UP000520156">
    <property type="component" value="Unassembled WGS sequence"/>
</dbReference>
<dbReference type="InterPro" id="IPR007214">
    <property type="entry name" value="YbaK/aa-tRNA-synth-assoc-dom"/>
</dbReference>
<dbReference type="InterPro" id="IPR036754">
    <property type="entry name" value="YbaK/aa-tRNA-synt-asso_dom_sf"/>
</dbReference>
<dbReference type="GO" id="GO:0002161">
    <property type="term" value="F:aminoacyl-tRNA deacylase activity"/>
    <property type="evidence" value="ECO:0007669"/>
    <property type="project" value="InterPro"/>
</dbReference>
<evidence type="ECO:0000256" key="4">
    <source>
        <dbReference type="PIRNR" id="PIRNR006181"/>
    </source>
</evidence>
<dbReference type="InterPro" id="IPR004369">
    <property type="entry name" value="Prolyl-tRNA_editing_YbaK/EbsC"/>
</dbReference>
<organism evidence="6 7">
    <name type="scientific">Novosphingobium aerophilum</name>
    <dbReference type="NCBI Taxonomy" id="2839843"/>
    <lineage>
        <taxon>Bacteria</taxon>
        <taxon>Pseudomonadati</taxon>
        <taxon>Pseudomonadota</taxon>
        <taxon>Alphaproteobacteria</taxon>
        <taxon>Sphingomonadales</taxon>
        <taxon>Sphingomonadaceae</taxon>
        <taxon>Novosphingobium</taxon>
    </lineage>
</organism>
<dbReference type="PIRSF" id="PIRSF006181">
    <property type="entry name" value="EbsC_YbaK"/>
    <property type="match status" value="1"/>
</dbReference>